<feature type="non-terminal residue" evidence="2">
    <location>
        <position position="78"/>
    </location>
</feature>
<comment type="caution">
    <text evidence="2">The sequence shown here is derived from an EMBL/GenBank/DDBJ whole genome shotgun (WGS) entry which is preliminary data.</text>
</comment>
<evidence type="ECO:0000313" key="3">
    <source>
        <dbReference type="Proteomes" id="UP000262699"/>
    </source>
</evidence>
<evidence type="ECO:0000313" key="2">
    <source>
        <dbReference type="EMBL" id="HCB76984.1"/>
    </source>
</evidence>
<name>A0A3D0WG63_9SPHN</name>
<sequence length="78" mass="8226">MTSSPEPKPVRRSGSVRRRWRRRIVIGVIALFGLGVVTLGIRGLLPDRADRPAAEKALAQAEALLKAGNPSAARAAAG</sequence>
<accession>A0A3D0WG63</accession>
<organism evidence="2 3">
    <name type="scientific">Sphingomonas bacterium</name>
    <dbReference type="NCBI Taxonomy" id="1895847"/>
    <lineage>
        <taxon>Bacteria</taxon>
        <taxon>Pseudomonadati</taxon>
        <taxon>Pseudomonadota</taxon>
        <taxon>Alphaproteobacteria</taxon>
        <taxon>Sphingomonadales</taxon>
        <taxon>Sphingomonadaceae</taxon>
        <taxon>Sphingomonas</taxon>
    </lineage>
</organism>
<protein>
    <submittedName>
        <fullName evidence="2">Uncharacterized protein</fullName>
    </submittedName>
</protein>
<dbReference type="EMBL" id="DOYJ01000353">
    <property type="protein sequence ID" value="HCB76984.1"/>
    <property type="molecule type" value="Genomic_DNA"/>
</dbReference>
<dbReference type="AlphaFoldDB" id="A0A3D0WG63"/>
<gene>
    <name evidence="2" type="ORF">DEP91_12580</name>
</gene>
<feature type="transmembrane region" description="Helical" evidence="1">
    <location>
        <begin position="24"/>
        <end position="45"/>
    </location>
</feature>
<evidence type="ECO:0000256" key="1">
    <source>
        <dbReference type="SAM" id="Phobius"/>
    </source>
</evidence>
<keyword evidence="1" id="KW-0812">Transmembrane</keyword>
<keyword evidence="1" id="KW-0472">Membrane</keyword>
<proteinExistence type="predicted"/>
<keyword evidence="1" id="KW-1133">Transmembrane helix</keyword>
<dbReference type="Proteomes" id="UP000262699">
    <property type="component" value="Unassembled WGS sequence"/>
</dbReference>
<reference evidence="2 3" key="1">
    <citation type="journal article" date="2018" name="Nat. Biotechnol.">
        <title>A standardized bacterial taxonomy based on genome phylogeny substantially revises the tree of life.</title>
        <authorList>
            <person name="Parks D.H."/>
            <person name="Chuvochina M."/>
            <person name="Waite D.W."/>
            <person name="Rinke C."/>
            <person name="Skarshewski A."/>
            <person name="Chaumeil P.A."/>
            <person name="Hugenholtz P."/>
        </authorList>
    </citation>
    <scope>NUCLEOTIDE SEQUENCE [LARGE SCALE GENOMIC DNA]</scope>
    <source>
        <strain evidence="2">UBA9015</strain>
    </source>
</reference>